<sequence length="102" mass="11036">MNLRSAALVSIVATLYACCIAQSSATATVSDPASAIHSPNEALVVGKRFLRTPVAAVDKGKSEERGLDWFTSSAAKALKAQKRKWIKSAEIYEDLVMHQRTT</sequence>
<evidence type="ECO:0000313" key="7">
    <source>
        <dbReference type="EMBL" id="AEK80589.1"/>
    </source>
</evidence>
<dbReference type="AlphaFoldDB" id="E0W4M9"/>
<dbReference type="KEGG" id="psoj:PHYSODRAFT_284016"/>
<evidence type="ECO:0000256" key="4">
    <source>
        <dbReference type="ARBA" id="ARBA00022729"/>
    </source>
</evidence>
<comment type="subcellular location">
    <subcellularLocation>
        <location evidence="1 5">Secreted</location>
    </subcellularLocation>
</comment>
<feature type="signal peptide" evidence="5">
    <location>
        <begin position="1"/>
        <end position="21"/>
    </location>
</feature>
<feature type="chain" id="PRO_5007652869" description="RxLR effector protein" evidence="5">
    <location>
        <begin position="22"/>
        <end position="102"/>
    </location>
</feature>
<dbReference type="OrthoDB" id="133939at2759"/>
<evidence type="ECO:0000256" key="5">
    <source>
        <dbReference type="RuleBase" id="RU367124"/>
    </source>
</evidence>
<accession>E0W4M9</accession>
<organism evidence="6">
    <name type="scientific">Phytophthora sojae</name>
    <name type="common">Soybean stem and root rot agent</name>
    <name type="synonym">Phytophthora megasperma f. sp. glycines</name>
    <dbReference type="NCBI Taxonomy" id="67593"/>
    <lineage>
        <taxon>Eukaryota</taxon>
        <taxon>Sar</taxon>
        <taxon>Stramenopiles</taxon>
        <taxon>Oomycota</taxon>
        <taxon>Peronosporomycetes</taxon>
        <taxon>Peronosporales</taxon>
        <taxon>Peronosporaceae</taxon>
        <taxon>Phytophthora</taxon>
    </lineage>
</organism>
<evidence type="ECO:0000256" key="3">
    <source>
        <dbReference type="ARBA" id="ARBA00022525"/>
    </source>
</evidence>
<dbReference type="VEuPathDB" id="FungiDB:PHYSODRAFT_284016"/>
<dbReference type="EMBL" id="JN253776">
    <property type="protein sequence ID" value="AEK80589.1"/>
    <property type="molecule type" value="Genomic_DNA"/>
</dbReference>
<comment type="similarity">
    <text evidence="2 5">Belongs to the RxLR effector family.</text>
</comment>
<protein>
    <recommendedName>
        <fullName evidence="5">RxLR effector protein</fullName>
    </recommendedName>
</protein>
<proteinExistence type="inferred from homology"/>
<evidence type="ECO:0000313" key="8">
    <source>
        <dbReference type="EMBL" id="AEK80590.1"/>
    </source>
</evidence>
<evidence type="ECO:0000256" key="1">
    <source>
        <dbReference type="ARBA" id="ARBA00004613"/>
    </source>
</evidence>
<comment type="function">
    <text evidence="5">Effector that suppresses plant defense responses during pathogen infection.</text>
</comment>
<comment type="domain">
    <text evidence="5">The RxLR-dEER motif acts to carry the protein into the host cell cytoplasm through binding to cell surface phosphatidylinositol-3-phosphate.</text>
</comment>
<evidence type="ECO:0000256" key="2">
    <source>
        <dbReference type="ARBA" id="ARBA00010400"/>
    </source>
</evidence>
<gene>
    <name evidence="6" type="primary">Avh</name>
</gene>
<keyword evidence="4 5" id="KW-0732">Signal</keyword>
<dbReference type="PROSITE" id="PS51257">
    <property type="entry name" value="PROKAR_LIPOPROTEIN"/>
    <property type="match status" value="1"/>
</dbReference>
<name>E0W4M9_PHYSO</name>
<dbReference type="EMBL" id="JN253777">
    <property type="protein sequence ID" value="AEK80590.1"/>
    <property type="molecule type" value="Genomic_DNA"/>
</dbReference>
<dbReference type="EMBL" id="JN253775">
    <property type="protein sequence ID" value="AEK80588.1"/>
    <property type="molecule type" value="Genomic_DNA"/>
</dbReference>
<dbReference type="InterPro" id="IPR031825">
    <property type="entry name" value="RXLR"/>
</dbReference>
<reference evidence="6" key="1">
    <citation type="journal article" date="2011" name="Plant Cell">
        <title>Transcriptional programming and functional interactions within the Phytophthora sojae RXLR effector repertoire.</title>
        <authorList>
            <person name="Wang Q."/>
            <person name="Han C."/>
            <person name="Ferreira A.O."/>
            <person name="Yu X."/>
            <person name="Ye W."/>
            <person name="Tripathy S."/>
            <person name="Kale S.D."/>
            <person name="Gu B."/>
            <person name="Sheng Y."/>
            <person name="Sui Y."/>
            <person name="Wang X."/>
            <person name="Zhang Z."/>
            <person name="Cheng B."/>
            <person name="Dong S."/>
            <person name="Shan W."/>
            <person name="Zheng X."/>
            <person name="Dou D."/>
            <person name="Tyler B.M."/>
            <person name="Wang Y."/>
        </authorList>
    </citation>
    <scope>NUCLEOTIDE SEQUENCE</scope>
    <source>
        <strain evidence="6">P7064</strain>
        <strain evidence="7">P7074</strain>
        <strain evidence="8">P7076</strain>
    </source>
</reference>
<evidence type="ECO:0000313" key="6">
    <source>
        <dbReference type="EMBL" id="AEK80588.1"/>
    </source>
</evidence>
<dbReference type="Pfam" id="PF16810">
    <property type="entry name" value="RXLR"/>
    <property type="match status" value="1"/>
</dbReference>
<keyword evidence="3 5" id="KW-0964">Secreted</keyword>